<evidence type="ECO:0000256" key="4">
    <source>
        <dbReference type="ARBA" id="ARBA00022692"/>
    </source>
</evidence>
<dbReference type="Pfam" id="PF00015">
    <property type="entry name" value="MCPsignal"/>
    <property type="match status" value="1"/>
</dbReference>
<name>A0AA45C7W6_9BACT</name>
<dbReference type="Pfam" id="PF02743">
    <property type="entry name" value="dCache_1"/>
    <property type="match status" value="1"/>
</dbReference>
<accession>A0AA45C7W6</accession>
<dbReference type="Pfam" id="PF00672">
    <property type="entry name" value="HAMP"/>
    <property type="match status" value="1"/>
</dbReference>
<feature type="domain" description="Methyl-accepting transducer" evidence="12">
    <location>
        <begin position="406"/>
        <end position="642"/>
    </location>
</feature>
<dbReference type="RefSeq" id="WP_158274766.1">
    <property type="nucleotide sequence ID" value="NZ_QGGI01000004.1"/>
</dbReference>
<comment type="subcellular location">
    <subcellularLocation>
        <location evidence="1">Cell membrane</location>
        <topology evidence="1">Multi-pass membrane protein</topology>
    </subcellularLocation>
</comment>
<dbReference type="GO" id="GO:0006935">
    <property type="term" value="P:chemotaxis"/>
    <property type="evidence" value="ECO:0007669"/>
    <property type="project" value="UniProtKB-KW"/>
</dbReference>
<dbReference type="PANTHER" id="PTHR32089">
    <property type="entry name" value="METHYL-ACCEPTING CHEMOTAXIS PROTEIN MCPB"/>
    <property type="match status" value="1"/>
</dbReference>
<evidence type="ECO:0000256" key="2">
    <source>
        <dbReference type="ARBA" id="ARBA00022475"/>
    </source>
</evidence>
<evidence type="ECO:0000256" key="3">
    <source>
        <dbReference type="ARBA" id="ARBA00022500"/>
    </source>
</evidence>
<feature type="transmembrane region" description="Helical" evidence="11">
    <location>
        <begin position="313"/>
        <end position="333"/>
    </location>
</feature>
<dbReference type="PROSITE" id="PS50111">
    <property type="entry name" value="CHEMOTAXIS_TRANSDUC_2"/>
    <property type="match status" value="1"/>
</dbReference>
<feature type="coiled-coil region" evidence="10">
    <location>
        <begin position="550"/>
        <end position="609"/>
    </location>
</feature>
<keyword evidence="6 11" id="KW-0472">Membrane</keyword>
<comment type="similarity">
    <text evidence="8">Belongs to the methyl-accepting chemotaxis (MCP) protein family.</text>
</comment>
<sequence length="692" mass="77336">MKKLVYTLSIIFLLVGLIPFITNSFILSNISNDQIQQNTISNLEAIKTIKKNQIETYFEEREGDLKVFSENDFVINALLEFKENFKNYGIDSQEWKDSEKKFGEYFSKYLEEYNYYDIFLISENGDIVYTVTKETDFGKNVEDYIIKNTGLNKVFYGSFNGFSIIDFEWYDISNEPAMFIAVPIKIDGNFEGSVVFQISLKAINHIMQERTGMGETGETYLVGSDNLLRSDSYLKPDTYNVKNSFENPDKINIKTDASKNALNGQNETKIIMDYLGNEVLSSYSSVNVLGLNWAIIAEIDTQEAFKSINTINFITYTILGLGFVIILIVAIFISKSITKPIEYVADAMLKRDLTHKIPEKFEKRKDEIGVLAKEFNSLTYNLKSVFSSLEESSTQVNDAAGNLAATAEESSATSEELSAQINTISDNVKNVLQNVEDVNEKVNLISESAGLISGSTMELTNTSTIVYDATESGYKSIEKIKEKVIETKNISDKNLEEVKNLNEKTNNIKDILTTINSITEQTNLLSLNASIEAARAGEAGRGFAVVADEIRKLAEESKKSTDKIEKILDEIKKNSGRVNDQTVKSAVGIKEITNEIEVVSQEIIDIKEKIQMISAGIANLNSSSTEQTHSTDSIKTSMSDILNMMEDITQQVENGDDAVRNQAEGAQMISASSEELSALAENLKTEVKSFKF</sequence>
<organism evidence="14 15">
    <name type="scientific">Oceanotoga teriensis</name>
    <dbReference type="NCBI Taxonomy" id="515440"/>
    <lineage>
        <taxon>Bacteria</taxon>
        <taxon>Thermotogati</taxon>
        <taxon>Thermotogota</taxon>
        <taxon>Thermotogae</taxon>
        <taxon>Petrotogales</taxon>
        <taxon>Petrotogaceae</taxon>
        <taxon>Oceanotoga</taxon>
    </lineage>
</organism>
<gene>
    <name evidence="14" type="ORF">C7380_10411</name>
</gene>
<keyword evidence="5 11" id="KW-1133">Transmembrane helix</keyword>
<proteinExistence type="inferred from homology"/>
<evidence type="ECO:0000313" key="15">
    <source>
        <dbReference type="Proteomes" id="UP000245921"/>
    </source>
</evidence>
<dbReference type="AlphaFoldDB" id="A0AA45C7W6"/>
<dbReference type="Proteomes" id="UP000245921">
    <property type="component" value="Unassembled WGS sequence"/>
</dbReference>
<dbReference type="Gene3D" id="3.30.450.20">
    <property type="entry name" value="PAS domain"/>
    <property type="match status" value="1"/>
</dbReference>
<evidence type="ECO:0000313" key="14">
    <source>
        <dbReference type="EMBL" id="PWJ95597.1"/>
    </source>
</evidence>
<keyword evidence="3" id="KW-0145">Chemotaxis</keyword>
<dbReference type="SUPFAM" id="SSF58104">
    <property type="entry name" value="Methyl-accepting chemotaxis protein (MCP) signaling domain"/>
    <property type="match status" value="1"/>
</dbReference>
<evidence type="ECO:0000256" key="5">
    <source>
        <dbReference type="ARBA" id="ARBA00022989"/>
    </source>
</evidence>
<evidence type="ECO:0000256" key="11">
    <source>
        <dbReference type="SAM" id="Phobius"/>
    </source>
</evidence>
<keyword evidence="10" id="KW-0175">Coiled coil</keyword>
<keyword evidence="7 9" id="KW-0807">Transducer</keyword>
<comment type="caution">
    <text evidence="14">The sequence shown here is derived from an EMBL/GenBank/DDBJ whole genome shotgun (WGS) entry which is preliminary data.</text>
</comment>
<protein>
    <submittedName>
        <fullName evidence="14">Methyl-accepting chemotaxis protein</fullName>
    </submittedName>
</protein>
<evidence type="ECO:0000256" key="7">
    <source>
        <dbReference type="ARBA" id="ARBA00023224"/>
    </source>
</evidence>
<evidence type="ECO:0000259" key="13">
    <source>
        <dbReference type="PROSITE" id="PS50885"/>
    </source>
</evidence>
<evidence type="ECO:0000256" key="9">
    <source>
        <dbReference type="PROSITE-ProRule" id="PRU00284"/>
    </source>
</evidence>
<dbReference type="EMBL" id="QGGI01000004">
    <property type="protein sequence ID" value="PWJ95597.1"/>
    <property type="molecule type" value="Genomic_DNA"/>
</dbReference>
<evidence type="ECO:0000259" key="12">
    <source>
        <dbReference type="PROSITE" id="PS50111"/>
    </source>
</evidence>
<dbReference type="Gene3D" id="1.10.287.950">
    <property type="entry name" value="Methyl-accepting chemotaxis protein"/>
    <property type="match status" value="1"/>
</dbReference>
<keyword evidence="15" id="KW-1185">Reference proteome</keyword>
<evidence type="ECO:0000256" key="6">
    <source>
        <dbReference type="ARBA" id="ARBA00023136"/>
    </source>
</evidence>
<evidence type="ECO:0000256" key="10">
    <source>
        <dbReference type="SAM" id="Coils"/>
    </source>
</evidence>
<dbReference type="PANTHER" id="PTHR32089:SF112">
    <property type="entry name" value="LYSOZYME-LIKE PROTEIN-RELATED"/>
    <property type="match status" value="1"/>
</dbReference>
<dbReference type="CDD" id="cd18773">
    <property type="entry name" value="PDC1_HK_sensor"/>
    <property type="match status" value="1"/>
</dbReference>
<dbReference type="InterPro" id="IPR033479">
    <property type="entry name" value="dCache_1"/>
</dbReference>
<dbReference type="SMART" id="SM00304">
    <property type="entry name" value="HAMP"/>
    <property type="match status" value="1"/>
</dbReference>
<keyword evidence="4 11" id="KW-0812">Transmembrane</keyword>
<feature type="domain" description="HAMP" evidence="13">
    <location>
        <begin position="335"/>
        <end position="387"/>
    </location>
</feature>
<keyword evidence="2" id="KW-1003">Cell membrane</keyword>
<dbReference type="PROSITE" id="PS50885">
    <property type="entry name" value="HAMP"/>
    <property type="match status" value="1"/>
</dbReference>
<reference evidence="14 15" key="1">
    <citation type="submission" date="2018-05" db="EMBL/GenBank/DDBJ databases">
        <title>Genomic Encyclopedia of Type Strains, Phase IV (KMG-IV): sequencing the most valuable type-strain genomes for metagenomic binning, comparative biology and taxonomic classification.</title>
        <authorList>
            <person name="Goeker M."/>
        </authorList>
    </citation>
    <scope>NUCLEOTIDE SEQUENCE [LARGE SCALE GENOMIC DNA]</scope>
    <source>
        <strain evidence="14 15">DSM 24906</strain>
    </source>
</reference>
<dbReference type="GO" id="GO:0007165">
    <property type="term" value="P:signal transduction"/>
    <property type="evidence" value="ECO:0007669"/>
    <property type="project" value="UniProtKB-KW"/>
</dbReference>
<evidence type="ECO:0000256" key="1">
    <source>
        <dbReference type="ARBA" id="ARBA00004651"/>
    </source>
</evidence>
<dbReference type="CDD" id="cd06225">
    <property type="entry name" value="HAMP"/>
    <property type="match status" value="1"/>
</dbReference>
<dbReference type="CDD" id="cd11386">
    <property type="entry name" value="MCP_signal"/>
    <property type="match status" value="1"/>
</dbReference>
<dbReference type="SMART" id="SM00283">
    <property type="entry name" value="MA"/>
    <property type="match status" value="1"/>
</dbReference>
<evidence type="ECO:0000256" key="8">
    <source>
        <dbReference type="ARBA" id="ARBA00029447"/>
    </source>
</evidence>
<dbReference type="InterPro" id="IPR004089">
    <property type="entry name" value="MCPsignal_dom"/>
</dbReference>
<dbReference type="InterPro" id="IPR003660">
    <property type="entry name" value="HAMP_dom"/>
</dbReference>
<dbReference type="GO" id="GO:0005886">
    <property type="term" value="C:plasma membrane"/>
    <property type="evidence" value="ECO:0007669"/>
    <property type="project" value="UniProtKB-SubCell"/>
</dbReference>